<dbReference type="SUPFAM" id="SSF56752">
    <property type="entry name" value="D-aminoacid aminotransferase-like PLP-dependent enzymes"/>
    <property type="match status" value="1"/>
</dbReference>
<evidence type="ECO:0000256" key="7">
    <source>
        <dbReference type="ARBA" id="ARBA00049529"/>
    </source>
</evidence>
<dbReference type="InterPro" id="IPR036038">
    <property type="entry name" value="Aminotransferase-like"/>
</dbReference>
<dbReference type="Gene3D" id="3.20.10.10">
    <property type="entry name" value="D-amino Acid Aminotransferase, subunit A, domain 2"/>
    <property type="match status" value="1"/>
</dbReference>
<dbReference type="PANTHER" id="PTHR42743">
    <property type="entry name" value="AMINO-ACID AMINOTRANSFERASE"/>
    <property type="match status" value="1"/>
</dbReference>
<evidence type="ECO:0000256" key="1">
    <source>
        <dbReference type="ARBA" id="ARBA00001933"/>
    </source>
</evidence>
<evidence type="ECO:0000256" key="11">
    <source>
        <dbReference type="RuleBase" id="RU004106"/>
    </source>
</evidence>
<dbReference type="PROSITE" id="PS00770">
    <property type="entry name" value="AA_TRANSFER_CLASS_4"/>
    <property type="match status" value="1"/>
</dbReference>
<gene>
    <name evidence="13" type="ORF">E8M12_12785</name>
</gene>
<dbReference type="GO" id="GO:0005829">
    <property type="term" value="C:cytosol"/>
    <property type="evidence" value="ECO:0007669"/>
    <property type="project" value="TreeGrafter"/>
</dbReference>
<comment type="catalytic activity">
    <reaction evidence="7">
        <text>4-amino-4-deoxychorismate = 4-aminobenzoate + pyruvate + H(+)</text>
        <dbReference type="Rhea" id="RHEA:16201"/>
        <dbReference type="ChEBI" id="CHEBI:15361"/>
        <dbReference type="ChEBI" id="CHEBI:15378"/>
        <dbReference type="ChEBI" id="CHEBI:17836"/>
        <dbReference type="ChEBI" id="CHEBI:58406"/>
        <dbReference type="EC" id="4.1.3.38"/>
    </reaction>
</comment>
<dbReference type="InterPro" id="IPR018300">
    <property type="entry name" value="Aminotrans_IV_CS"/>
</dbReference>
<dbReference type="InterPro" id="IPR001544">
    <property type="entry name" value="Aminotrans_IV"/>
</dbReference>
<evidence type="ECO:0000256" key="3">
    <source>
        <dbReference type="ARBA" id="ARBA00022898"/>
    </source>
</evidence>
<dbReference type="InterPro" id="IPR043131">
    <property type="entry name" value="BCAT-like_N"/>
</dbReference>
<dbReference type="GO" id="GO:0046656">
    <property type="term" value="P:folic acid biosynthetic process"/>
    <property type="evidence" value="ECO:0007669"/>
    <property type="project" value="UniProtKB-KW"/>
</dbReference>
<keyword evidence="14" id="KW-1185">Reference proteome</keyword>
<dbReference type="RefSeq" id="WP_136736581.1">
    <property type="nucleotide sequence ID" value="NZ_SWDB01000031.1"/>
</dbReference>
<accession>A0A4U1B2Z4</accession>
<dbReference type="GO" id="GO:0008652">
    <property type="term" value="P:amino acid biosynthetic process"/>
    <property type="evidence" value="ECO:0007669"/>
    <property type="project" value="UniProtKB-ARBA"/>
</dbReference>
<evidence type="ECO:0000256" key="12">
    <source>
        <dbReference type="RuleBase" id="RU004516"/>
    </source>
</evidence>
<dbReference type="EMBL" id="SWDB01000031">
    <property type="protein sequence ID" value="TKB44082.1"/>
    <property type="molecule type" value="Genomic_DNA"/>
</dbReference>
<dbReference type="Gene3D" id="3.30.470.10">
    <property type="match status" value="1"/>
</dbReference>
<organism evidence="13 14">
    <name type="scientific">Thalassotalea mangrovi</name>
    <dbReference type="NCBI Taxonomy" id="2572245"/>
    <lineage>
        <taxon>Bacteria</taxon>
        <taxon>Pseudomonadati</taxon>
        <taxon>Pseudomonadota</taxon>
        <taxon>Gammaproteobacteria</taxon>
        <taxon>Alteromonadales</taxon>
        <taxon>Colwelliaceae</taxon>
        <taxon>Thalassotalea</taxon>
    </lineage>
</organism>
<dbReference type="PANTHER" id="PTHR42743:SF10">
    <property type="entry name" value="D-ALANINE AMINOTRANSFERASE"/>
    <property type="match status" value="1"/>
</dbReference>
<evidence type="ECO:0000256" key="2">
    <source>
        <dbReference type="ARBA" id="ARBA00009320"/>
    </source>
</evidence>
<keyword evidence="3 12" id="KW-0663">Pyridoxal phosphate</keyword>
<keyword evidence="4" id="KW-0289">Folate biosynthesis</keyword>
<evidence type="ECO:0000256" key="4">
    <source>
        <dbReference type="ARBA" id="ARBA00022909"/>
    </source>
</evidence>
<dbReference type="CDD" id="cd01558">
    <property type="entry name" value="D-AAT_like"/>
    <property type="match status" value="1"/>
</dbReference>
<dbReference type="Proteomes" id="UP000307999">
    <property type="component" value="Unassembled WGS sequence"/>
</dbReference>
<dbReference type="InterPro" id="IPR050571">
    <property type="entry name" value="Class-IV_PLP-Dep_Aminotrnsfr"/>
</dbReference>
<evidence type="ECO:0000256" key="5">
    <source>
        <dbReference type="ARBA" id="ARBA00035633"/>
    </source>
</evidence>
<dbReference type="GO" id="GO:0008483">
    <property type="term" value="F:transaminase activity"/>
    <property type="evidence" value="ECO:0007669"/>
    <property type="project" value="UniProtKB-KW"/>
</dbReference>
<dbReference type="EC" id="4.1.3.38" evidence="6"/>
<comment type="cofactor">
    <cofactor evidence="1 12">
        <name>pyridoxal 5'-phosphate</name>
        <dbReference type="ChEBI" id="CHEBI:597326"/>
    </cofactor>
</comment>
<dbReference type="FunFam" id="3.20.10.10:FF:000002">
    <property type="entry name" value="D-alanine aminotransferase"/>
    <property type="match status" value="1"/>
</dbReference>
<dbReference type="GO" id="GO:0008696">
    <property type="term" value="F:4-amino-4-deoxychorismate lyase activity"/>
    <property type="evidence" value="ECO:0007669"/>
    <property type="project" value="UniProtKB-EC"/>
</dbReference>
<reference evidence="13 14" key="1">
    <citation type="submission" date="2019-04" db="EMBL/GenBank/DDBJ databases">
        <title>Thalassotalea guangxiensis sp. nov., isolated from sediment of the coastal wetland.</title>
        <authorList>
            <person name="Zheng S."/>
            <person name="Zhang D."/>
        </authorList>
    </citation>
    <scope>NUCLEOTIDE SEQUENCE [LARGE SCALE GENOMIC DNA]</scope>
    <source>
        <strain evidence="13 14">ZS-4</strain>
    </source>
</reference>
<comment type="caution">
    <text evidence="13">The sequence shown here is derived from an EMBL/GenBank/DDBJ whole genome shotgun (WGS) entry which is preliminary data.</text>
</comment>
<evidence type="ECO:0000256" key="10">
    <source>
        <dbReference type="ARBA" id="ARBA00080135"/>
    </source>
</evidence>
<evidence type="ECO:0000313" key="13">
    <source>
        <dbReference type="EMBL" id="TKB44082.1"/>
    </source>
</evidence>
<dbReference type="InterPro" id="IPR043132">
    <property type="entry name" value="BCAT-like_C"/>
</dbReference>
<evidence type="ECO:0000256" key="6">
    <source>
        <dbReference type="ARBA" id="ARBA00035676"/>
    </source>
</evidence>
<dbReference type="Pfam" id="PF01063">
    <property type="entry name" value="Aminotran_4"/>
    <property type="match status" value="1"/>
</dbReference>
<proteinExistence type="inferred from homology"/>
<comment type="function">
    <text evidence="8">Involved in the biosynthesis of p-aminobenzoate (PABA), a precursor of tetrahydrofolate. Converts 4-amino-4-deoxychorismate into 4-aminobenzoate (PABA) and pyruvate.</text>
</comment>
<evidence type="ECO:0000256" key="8">
    <source>
        <dbReference type="ARBA" id="ARBA00054027"/>
    </source>
</evidence>
<evidence type="ECO:0000256" key="9">
    <source>
        <dbReference type="ARBA" id="ARBA00069174"/>
    </source>
</evidence>
<name>A0A4U1B2Z4_9GAMM</name>
<dbReference type="AlphaFoldDB" id="A0A4U1B2Z4"/>
<keyword evidence="13" id="KW-0032">Aminotransferase</keyword>
<evidence type="ECO:0000313" key="14">
    <source>
        <dbReference type="Proteomes" id="UP000307999"/>
    </source>
</evidence>
<dbReference type="OrthoDB" id="21319at2"/>
<protein>
    <recommendedName>
        <fullName evidence="9">Aminodeoxychorismate lyase</fullName>
        <ecNumber evidence="6">4.1.3.38</ecNumber>
    </recommendedName>
    <alternativeName>
        <fullName evidence="10">4-amino-4-deoxychorismate lyase</fullName>
    </alternativeName>
</protein>
<sequence length="285" mass="31995">MNWVFLNGEYMPSEQAKISPMDRGFLFGDGIYEVIPSYGGKFVGFEPHILRLQQGLAEIEINLPIGLQQWRDICQQLAKKNGNGNLGIYLQVSRGTSPVRYHAYPDDIEPTVFAYAFEIPPAPVADKEKVKAYRVKTLSDLRWQRCNIKSTALLGNVMHFQTGYKEGFDEVLLFNQDNMLTEAAACNAFVVTGKVIATPPLDSQLLPGITRLILLDVLRQYSHFTVEERSVSKAEVLNADEVWITSSTKQVAPVISIDNNPVGGGRVGDVWHQAQQLFSEHQFDY</sequence>
<keyword evidence="13" id="KW-0808">Transferase</keyword>
<comment type="similarity">
    <text evidence="2 11">Belongs to the class-IV pyridoxal-phosphate-dependent aminotransferase family.</text>
</comment>
<comment type="pathway">
    <text evidence="5">Cofactor biosynthesis; tetrahydrofolate biosynthesis; 4-aminobenzoate from chorismate: step 2/2.</text>
</comment>